<dbReference type="InterPro" id="IPR050624">
    <property type="entry name" value="HTH-type_Tx_Regulator"/>
</dbReference>
<feature type="domain" description="HTH tetR-type" evidence="3">
    <location>
        <begin position="9"/>
        <end position="69"/>
    </location>
</feature>
<dbReference type="PANTHER" id="PTHR43479">
    <property type="entry name" value="ACREF/ENVCD OPERON REPRESSOR-RELATED"/>
    <property type="match status" value="1"/>
</dbReference>
<dbReference type="PANTHER" id="PTHR43479:SF22">
    <property type="entry name" value="TRANSCRIPTIONAL REGULATOR, TETR FAMILY"/>
    <property type="match status" value="1"/>
</dbReference>
<name>A0A6M8EU62_9BACT</name>
<evidence type="ECO:0000259" key="3">
    <source>
        <dbReference type="PROSITE" id="PS50977"/>
    </source>
</evidence>
<dbReference type="AlphaFoldDB" id="A0A6M8EU62"/>
<dbReference type="InterPro" id="IPR009057">
    <property type="entry name" value="Homeodomain-like_sf"/>
</dbReference>
<keyword evidence="5" id="KW-1185">Reference proteome</keyword>
<evidence type="ECO:0000313" key="5">
    <source>
        <dbReference type="Proteomes" id="UP000503483"/>
    </source>
</evidence>
<dbReference type="Proteomes" id="UP000503483">
    <property type="component" value="Chromosome"/>
</dbReference>
<organism evidence="4 5">
    <name type="scientific">Arcobacter acticola</name>
    <dbReference type="NCBI Taxonomy" id="1849015"/>
    <lineage>
        <taxon>Bacteria</taxon>
        <taxon>Pseudomonadati</taxon>
        <taxon>Campylobacterota</taxon>
        <taxon>Epsilonproteobacteria</taxon>
        <taxon>Campylobacterales</taxon>
        <taxon>Arcobacteraceae</taxon>
        <taxon>Arcobacter</taxon>
    </lineage>
</organism>
<gene>
    <name evidence="4" type="ORF">AACT_0861</name>
</gene>
<feature type="DNA-binding region" description="H-T-H motif" evidence="2">
    <location>
        <begin position="32"/>
        <end position="51"/>
    </location>
</feature>
<keyword evidence="1 2" id="KW-0238">DNA-binding</keyword>
<dbReference type="Gene3D" id="1.10.357.10">
    <property type="entry name" value="Tetracycline Repressor, domain 2"/>
    <property type="match status" value="1"/>
</dbReference>
<dbReference type="Pfam" id="PF00440">
    <property type="entry name" value="TetR_N"/>
    <property type="match status" value="1"/>
</dbReference>
<dbReference type="PROSITE" id="PS01081">
    <property type="entry name" value="HTH_TETR_1"/>
    <property type="match status" value="1"/>
</dbReference>
<evidence type="ECO:0000256" key="2">
    <source>
        <dbReference type="PROSITE-ProRule" id="PRU00335"/>
    </source>
</evidence>
<dbReference type="SUPFAM" id="SSF46689">
    <property type="entry name" value="Homeodomain-like"/>
    <property type="match status" value="1"/>
</dbReference>
<dbReference type="KEGG" id="paco:AACT_0861"/>
<reference evidence="4 5" key="1">
    <citation type="submission" date="2019-08" db="EMBL/GenBank/DDBJ databases">
        <title>Complete genome sequence of Arcobacter acticola.</title>
        <authorList>
            <person name="Miller W."/>
        </authorList>
    </citation>
    <scope>NUCLEOTIDE SEQUENCE [LARGE SCALE GENOMIC DNA]</scope>
    <source>
        <strain evidence="4 5">KCTC 52212</strain>
    </source>
</reference>
<dbReference type="InterPro" id="IPR023772">
    <property type="entry name" value="DNA-bd_HTH_TetR-type_CS"/>
</dbReference>
<dbReference type="InterPro" id="IPR001647">
    <property type="entry name" value="HTH_TetR"/>
</dbReference>
<dbReference type="RefSeq" id="WP_172125302.1">
    <property type="nucleotide sequence ID" value="NZ_CP042652.1"/>
</dbReference>
<proteinExistence type="predicted"/>
<dbReference type="EMBL" id="CP042652">
    <property type="protein sequence ID" value="QKE28055.1"/>
    <property type="molecule type" value="Genomic_DNA"/>
</dbReference>
<sequence length="200" mass="23185">MSPRKVNKDEKRREIALKCSDLIHEVGMKKLTVAEVAKTADIGKGTIYEYFENKEDIIFEIINIHIEKHNKELLEQIQKVKTTKEKIALFFRMVLSDDEENQKHFNGYKEFLSIVLSEDNAAMKEFNCNKNEFFEGELLKIFAHGVEEGELKAESLGLVNGILTYQKGLALRKMTQSVFNANEDFEKFISTIFKLIEIKK</sequence>
<evidence type="ECO:0000313" key="4">
    <source>
        <dbReference type="EMBL" id="QKE28055.1"/>
    </source>
</evidence>
<dbReference type="GO" id="GO:0003677">
    <property type="term" value="F:DNA binding"/>
    <property type="evidence" value="ECO:0007669"/>
    <property type="project" value="UniProtKB-UniRule"/>
</dbReference>
<evidence type="ECO:0000256" key="1">
    <source>
        <dbReference type="ARBA" id="ARBA00023125"/>
    </source>
</evidence>
<accession>A0A6M8EU62</accession>
<dbReference type="PROSITE" id="PS50977">
    <property type="entry name" value="HTH_TETR_2"/>
    <property type="match status" value="1"/>
</dbReference>
<protein>
    <submittedName>
        <fullName evidence="4">Transcriptional regulator, TetR/AcrR family</fullName>
    </submittedName>
</protein>